<dbReference type="EMBL" id="JANFQO010000011">
    <property type="protein sequence ID" value="MCQ4165668.1"/>
    <property type="molecule type" value="Genomic_DNA"/>
</dbReference>
<evidence type="ECO:0000256" key="1">
    <source>
        <dbReference type="ARBA" id="ARBA00012528"/>
    </source>
</evidence>
<reference evidence="7" key="1">
    <citation type="submission" date="2022-07" db="EMBL/GenBank/DDBJ databases">
        <title>Tahibacter sp., a new gammaproteobacterium isolated from the silt sample collected at pig farm.</title>
        <authorList>
            <person name="Chen H."/>
        </authorList>
    </citation>
    <scope>NUCLEOTIDE SEQUENCE</scope>
    <source>
        <strain evidence="7">P2K</strain>
    </source>
</reference>
<evidence type="ECO:0000259" key="6">
    <source>
        <dbReference type="PROSITE" id="PS50887"/>
    </source>
</evidence>
<sequence>MRRRRLPESLVFAGAALLTAALAAASVAAAARSGQASVAQPAAPAHEVSSTLPQRAVNPSAGANAPSPAAAAPDAAPPSPIVRIRVAGPAPEKRADLEWAALRRYSTADGLPQNTAHALAQDQAGYVYAGTEDGLAQFDGRRWRRIDLPERAGVRPYVNHLAASADGALWIGTDSIGLWRRATDGRVAPVSGIAPDLALEALLPRDAQSVYAGTPRGVYRCAEGGCEVIAATQSLQVAVMLAGTGPQGPALWIGTNEDGLYRLDRPDSAAPELAGWHLGKRDGLPNDAIRGLAFWGGADGRDLWIGTGRGLARLSAEKLVVYDAASGFPEGTAAPLLPARDRDGRPLLRVALARAGLAELREDGSVQLVTRAEGLPEDGVRSLLETGDSPQHRILWIGTTSSGVARREPGHWAALDERHGLPHRVVFGVGRARFPDDETESPWIGTVEGPARWKDGRWQRFLPELLPRSTVFAMLRDGAALWLATSNGLLGLERGKLVQYSVDNSALPGLTVLDIAAEAEAAGSRLWIATRHGLASLRDGKITPETLPLGDGGPTVRKLLLAPALDARPRLWVATSAGLAWRGDDGWQLPPAHCLPHQELLDMQLQRGADGRSALWVASRAGVVRLDLGGGLRCTGLPASARPPGQIYQQALDQSGRLYVFGSNGVTRYTFADPWAAELVVAETRQFGIEDGLPGLEFNRASYVDARGRIWAGGVDGLALYDPAQESAAGPASPLRLREAATERGTPLAPGAVLAAGDDSVRAEVALLAYERPQEIRYCAELLGLREHSAEWSSGSRFQFSRLPPGDYVLRLRARDAFAVEAAPIEIPFRLRAPWWQTPAALAGFGLALLLAGVASGRWRTAALARRAQRLQQEVAVRTRELADANRRLEHASLTDPLTGLWNRRHFALEMPAEVARALRRAEDGDGDTVLGLLLVDCDHFKRINDTLGHAVGDAVLVEIAARLRNQARDGDVLLRWGGEEFLLVLRDTTRGGLAAAAQRVLGCIAERPFVFSESPLQVTCSLGVCAFPFDAAAPDRHSLDACLRLADAALYRAKHQGRDRAVLVEAGGNDGPLWREVRRSATIADS</sequence>
<dbReference type="GO" id="GO:0052621">
    <property type="term" value="F:diguanylate cyclase activity"/>
    <property type="evidence" value="ECO:0007669"/>
    <property type="project" value="UniProtKB-EC"/>
</dbReference>
<evidence type="ECO:0000256" key="4">
    <source>
        <dbReference type="SAM" id="Phobius"/>
    </source>
</evidence>
<name>A0ABT1QTQ5_9GAMM</name>
<keyword evidence="4" id="KW-1133">Transmembrane helix</keyword>
<evidence type="ECO:0000256" key="2">
    <source>
        <dbReference type="ARBA" id="ARBA00034247"/>
    </source>
</evidence>
<comment type="catalytic activity">
    <reaction evidence="2">
        <text>2 GTP = 3',3'-c-di-GMP + 2 diphosphate</text>
        <dbReference type="Rhea" id="RHEA:24898"/>
        <dbReference type="ChEBI" id="CHEBI:33019"/>
        <dbReference type="ChEBI" id="CHEBI:37565"/>
        <dbReference type="ChEBI" id="CHEBI:58805"/>
        <dbReference type="EC" id="2.7.7.65"/>
    </reaction>
</comment>
<dbReference type="CDD" id="cd01949">
    <property type="entry name" value="GGDEF"/>
    <property type="match status" value="1"/>
</dbReference>
<evidence type="ECO:0000256" key="5">
    <source>
        <dbReference type="SAM" id="SignalP"/>
    </source>
</evidence>
<dbReference type="InterPro" id="IPR000160">
    <property type="entry name" value="GGDEF_dom"/>
</dbReference>
<protein>
    <recommendedName>
        <fullName evidence="1">diguanylate cyclase</fullName>
        <ecNumber evidence="1">2.7.7.65</ecNumber>
    </recommendedName>
</protein>
<dbReference type="EC" id="2.7.7.65" evidence="1"/>
<comment type="caution">
    <text evidence="7">The sequence shown here is derived from an EMBL/GenBank/DDBJ whole genome shotgun (WGS) entry which is preliminary data.</text>
</comment>
<dbReference type="PROSITE" id="PS50887">
    <property type="entry name" value="GGDEF"/>
    <property type="match status" value="1"/>
</dbReference>
<dbReference type="SMART" id="SM00267">
    <property type="entry name" value="GGDEF"/>
    <property type="match status" value="1"/>
</dbReference>
<feature type="region of interest" description="Disordered" evidence="3">
    <location>
        <begin position="45"/>
        <end position="77"/>
    </location>
</feature>
<dbReference type="NCBIfam" id="TIGR00254">
    <property type="entry name" value="GGDEF"/>
    <property type="match status" value="1"/>
</dbReference>
<dbReference type="SUPFAM" id="SSF63829">
    <property type="entry name" value="Calcium-dependent phosphotriesterase"/>
    <property type="match status" value="2"/>
</dbReference>
<dbReference type="SUPFAM" id="SSF55073">
    <property type="entry name" value="Nucleotide cyclase"/>
    <property type="match status" value="1"/>
</dbReference>
<feature type="compositionally biased region" description="Low complexity" evidence="3">
    <location>
        <begin position="59"/>
        <end position="74"/>
    </location>
</feature>
<dbReference type="InterPro" id="IPR050469">
    <property type="entry name" value="Diguanylate_Cyclase"/>
</dbReference>
<dbReference type="Gene3D" id="2.60.40.10">
    <property type="entry name" value="Immunoglobulins"/>
    <property type="match status" value="1"/>
</dbReference>
<dbReference type="InterPro" id="IPR015943">
    <property type="entry name" value="WD40/YVTN_repeat-like_dom_sf"/>
</dbReference>
<feature type="chain" id="PRO_5045484524" description="diguanylate cyclase" evidence="5">
    <location>
        <begin position="31"/>
        <end position="1087"/>
    </location>
</feature>
<dbReference type="PANTHER" id="PTHR45138:SF9">
    <property type="entry name" value="DIGUANYLATE CYCLASE DGCM-RELATED"/>
    <property type="match status" value="1"/>
</dbReference>
<keyword evidence="4" id="KW-0472">Membrane</keyword>
<keyword evidence="7" id="KW-0548">Nucleotidyltransferase</keyword>
<dbReference type="Pfam" id="PF00990">
    <property type="entry name" value="GGDEF"/>
    <property type="match status" value="1"/>
</dbReference>
<dbReference type="InterPro" id="IPR043128">
    <property type="entry name" value="Rev_trsase/Diguanyl_cyclase"/>
</dbReference>
<dbReference type="Gene3D" id="3.30.70.270">
    <property type="match status" value="1"/>
</dbReference>
<dbReference type="InterPro" id="IPR029787">
    <property type="entry name" value="Nucleotide_cyclase"/>
</dbReference>
<dbReference type="InterPro" id="IPR013783">
    <property type="entry name" value="Ig-like_fold"/>
</dbReference>
<feature type="transmembrane region" description="Helical" evidence="4">
    <location>
        <begin position="835"/>
        <end position="857"/>
    </location>
</feature>
<feature type="signal peptide" evidence="5">
    <location>
        <begin position="1"/>
        <end position="30"/>
    </location>
</feature>
<dbReference type="Gene3D" id="2.130.10.10">
    <property type="entry name" value="YVTN repeat-like/Quinoprotein amine dehydrogenase"/>
    <property type="match status" value="3"/>
</dbReference>
<keyword evidence="8" id="KW-1185">Reference proteome</keyword>
<organism evidence="7 8">
    <name type="scientific">Tahibacter harae</name>
    <dbReference type="NCBI Taxonomy" id="2963937"/>
    <lineage>
        <taxon>Bacteria</taxon>
        <taxon>Pseudomonadati</taxon>
        <taxon>Pseudomonadota</taxon>
        <taxon>Gammaproteobacteria</taxon>
        <taxon>Lysobacterales</taxon>
        <taxon>Rhodanobacteraceae</taxon>
        <taxon>Tahibacter</taxon>
    </lineage>
</organism>
<dbReference type="PANTHER" id="PTHR45138">
    <property type="entry name" value="REGULATORY COMPONENTS OF SENSORY TRANSDUCTION SYSTEM"/>
    <property type="match status" value="1"/>
</dbReference>
<evidence type="ECO:0000256" key="3">
    <source>
        <dbReference type="SAM" id="MobiDB-lite"/>
    </source>
</evidence>
<proteinExistence type="predicted"/>
<feature type="domain" description="GGDEF" evidence="6">
    <location>
        <begin position="929"/>
        <end position="1067"/>
    </location>
</feature>
<evidence type="ECO:0000313" key="7">
    <source>
        <dbReference type="EMBL" id="MCQ4165668.1"/>
    </source>
</evidence>
<evidence type="ECO:0000313" key="8">
    <source>
        <dbReference type="Proteomes" id="UP001165498"/>
    </source>
</evidence>
<gene>
    <name evidence="7" type="ORF">NM961_13190</name>
</gene>
<keyword evidence="7" id="KW-0808">Transferase</keyword>
<accession>A0ABT1QTQ5</accession>
<keyword evidence="4" id="KW-0812">Transmembrane</keyword>
<dbReference type="Proteomes" id="UP001165498">
    <property type="component" value="Unassembled WGS sequence"/>
</dbReference>
<dbReference type="RefSeq" id="WP_255914858.1">
    <property type="nucleotide sequence ID" value="NZ_JANFQO010000011.1"/>
</dbReference>
<keyword evidence="5" id="KW-0732">Signal</keyword>